<accession>A0A8J4RDG7</accession>
<dbReference type="InterPro" id="IPR040256">
    <property type="entry name" value="At4g02000-like"/>
</dbReference>
<dbReference type="PANTHER" id="PTHR31286">
    <property type="entry name" value="GLYCINE-RICH CELL WALL STRUCTURAL PROTEIN 1.8-LIKE"/>
    <property type="match status" value="1"/>
</dbReference>
<reference evidence="4" key="1">
    <citation type="submission" date="2020-03" db="EMBL/GenBank/DDBJ databases">
        <title>Castanea mollissima Vanexum genome sequencing.</title>
        <authorList>
            <person name="Staton M."/>
        </authorList>
    </citation>
    <scope>NUCLEOTIDE SEQUENCE</scope>
    <source>
        <tissue evidence="4">Leaf</tissue>
    </source>
</reference>
<evidence type="ECO:0000313" key="4">
    <source>
        <dbReference type="EMBL" id="KAF3964505.1"/>
    </source>
</evidence>
<dbReference type="InterPro" id="IPR025836">
    <property type="entry name" value="Zn_knuckle_CX2CX4HX4C"/>
</dbReference>
<evidence type="ECO:0000313" key="5">
    <source>
        <dbReference type="Proteomes" id="UP000737018"/>
    </source>
</evidence>
<evidence type="ECO:0000256" key="2">
    <source>
        <dbReference type="SAM" id="MobiDB-lite"/>
    </source>
</evidence>
<name>A0A8J4RDG7_9ROSI</name>
<dbReference type="GO" id="GO:0008270">
    <property type="term" value="F:zinc ion binding"/>
    <property type="evidence" value="ECO:0007669"/>
    <property type="project" value="UniProtKB-KW"/>
</dbReference>
<dbReference type="PROSITE" id="PS50158">
    <property type="entry name" value="ZF_CCHC"/>
    <property type="match status" value="1"/>
</dbReference>
<dbReference type="Pfam" id="PF14111">
    <property type="entry name" value="DUF4283"/>
    <property type="match status" value="1"/>
</dbReference>
<dbReference type="Pfam" id="PF14392">
    <property type="entry name" value="zf-CCHC_4"/>
    <property type="match status" value="1"/>
</dbReference>
<feature type="region of interest" description="Disordered" evidence="2">
    <location>
        <begin position="279"/>
        <end position="308"/>
    </location>
</feature>
<dbReference type="InterPro" id="IPR001878">
    <property type="entry name" value="Znf_CCHC"/>
</dbReference>
<comment type="caution">
    <text evidence="4">The sequence shown here is derived from an EMBL/GenBank/DDBJ whole genome shotgun (WGS) entry which is preliminary data.</text>
</comment>
<keyword evidence="1" id="KW-0863">Zinc-finger</keyword>
<dbReference type="InterPro" id="IPR025558">
    <property type="entry name" value="DUF4283"/>
</dbReference>
<keyword evidence="1" id="KW-0862">Zinc</keyword>
<dbReference type="EMBL" id="JRKL02001355">
    <property type="protein sequence ID" value="KAF3964505.1"/>
    <property type="molecule type" value="Genomic_DNA"/>
</dbReference>
<protein>
    <recommendedName>
        <fullName evidence="3">CCHC-type domain-containing protein</fullName>
    </recommendedName>
</protein>
<organism evidence="4 5">
    <name type="scientific">Castanea mollissima</name>
    <name type="common">Chinese chestnut</name>
    <dbReference type="NCBI Taxonomy" id="60419"/>
    <lineage>
        <taxon>Eukaryota</taxon>
        <taxon>Viridiplantae</taxon>
        <taxon>Streptophyta</taxon>
        <taxon>Embryophyta</taxon>
        <taxon>Tracheophyta</taxon>
        <taxon>Spermatophyta</taxon>
        <taxon>Magnoliopsida</taxon>
        <taxon>eudicotyledons</taxon>
        <taxon>Gunneridae</taxon>
        <taxon>Pentapetalae</taxon>
        <taxon>rosids</taxon>
        <taxon>fabids</taxon>
        <taxon>Fagales</taxon>
        <taxon>Fagaceae</taxon>
        <taxon>Castanea</taxon>
    </lineage>
</organism>
<dbReference type="PANTHER" id="PTHR31286:SF167">
    <property type="entry name" value="OS09G0268800 PROTEIN"/>
    <property type="match status" value="1"/>
</dbReference>
<dbReference type="Proteomes" id="UP000737018">
    <property type="component" value="Unassembled WGS sequence"/>
</dbReference>
<dbReference type="GO" id="GO:0003676">
    <property type="term" value="F:nucleic acid binding"/>
    <property type="evidence" value="ECO:0007669"/>
    <property type="project" value="InterPro"/>
</dbReference>
<feature type="compositionally biased region" description="Polar residues" evidence="2">
    <location>
        <begin position="290"/>
        <end position="301"/>
    </location>
</feature>
<gene>
    <name evidence="4" type="ORF">CMV_011216</name>
</gene>
<dbReference type="Pfam" id="PF13966">
    <property type="entry name" value="zf-RVT"/>
    <property type="match status" value="1"/>
</dbReference>
<evidence type="ECO:0000259" key="3">
    <source>
        <dbReference type="PROSITE" id="PS50158"/>
    </source>
</evidence>
<keyword evidence="1" id="KW-0479">Metal-binding</keyword>
<sequence length="576" mass="65655">MDDVLKDWRKLSLTSKEGEKVELKNFHFLEKNEHVLAARFMTRRALNVEAVGRTFKPLWRARKDFEIREAGDQVLFIFELETDAERVLAMEPWSFDKHVVLFQRYDFSVPTKNRRFTTMKFWVQMHGLPKSMLKPEVAMELGEKLGVVRSANHTNEMIGGNFIRVRVEIDVSEPLCRGRRVVLNDKDEVWVSLKYEKLSNFCYWCGKVSHTEKECDKWLASKGTLSVEQQEYGAWLRALPHNPGKAVSTKVSGMGDGYGRTQSMKTMREEGQMQVIQRNQSNREADKDATSNQQGLSSVNKHSQEGGANGEVSMVQTAANPDSMETFPRNTQVEEVSNFERPGTNPILSTTPDQDVNFESQLHEIDSAIHESDSKSILSNVPVIPSGTSFVGDHVGEDKGVVVDPSLESSRPLGTLTREEHPSDIPTLRTWKKLARDFTSVDSPMQQTVLTKRSRNQKDSGYMYLMYQESDNSIRERPSDGRKIWKLIWSLSVAKKVKKFLWRSCKEALPVKHNLMKRKVLQADRCDHCNEESESVIHALWKCLALSPVWSSIPDICPSSTRNLSSVSDLVLQAQK</sequence>
<dbReference type="InterPro" id="IPR026960">
    <property type="entry name" value="RVT-Znf"/>
</dbReference>
<evidence type="ECO:0000256" key="1">
    <source>
        <dbReference type="PROSITE-ProRule" id="PRU00047"/>
    </source>
</evidence>
<keyword evidence="5" id="KW-1185">Reference proteome</keyword>
<feature type="domain" description="CCHC-type" evidence="3">
    <location>
        <begin position="202"/>
        <end position="217"/>
    </location>
</feature>
<dbReference type="OrthoDB" id="1705954at2759"/>
<dbReference type="AlphaFoldDB" id="A0A8J4RDG7"/>
<proteinExistence type="predicted"/>